<sequence length="372" mass="43490">MAIGKDKLEDETEAEDRVEAQETIDESKGKDEVCFKGLLLIELKGASTDWDFPLRERQSSKSRFAFDSTNVKLSLFECHASKWISRCLVKYTTVSAESQHALHNQTYFYTWLFLLSWWRLNCRGYQLNLRTKFTKNKAQLLHNLCTTYKKHTTGVSSINEQVKRKHLHAIAMETALVDSVIIFRLEINNYWLLLLWETTLILITNFNTNNLNQLLAQKNCLLLEKNKSTRSKKASQDKKHLFLVLNHILFLKIKHESRFFLIGSIFKFSEWEELPSIFLSNHNLYHPRNSHNMELSFHLRYNSMHSTMIGDHLWCYCTDFSIDSVVILLNFAYIKPGDTSLNITMSSSARLINGRYITTQHKNIIKTIIIEP</sequence>
<accession>A0A0L6V018</accession>
<dbReference type="Proteomes" id="UP000037035">
    <property type="component" value="Unassembled WGS sequence"/>
</dbReference>
<proteinExistence type="predicted"/>
<dbReference type="VEuPathDB" id="FungiDB:VP01_302g1"/>
<protein>
    <submittedName>
        <fullName evidence="2">Uncharacterized protein</fullName>
    </submittedName>
</protein>
<feature type="compositionally biased region" description="Basic and acidic residues" evidence="1">
    <location>
        <begin position="15"/>
        <end position="24"/>
    </location>
</feature>
<name>A0A0L6V018_9BASI</name>
<gene>
    <name evidence="2" type="ORF">VP01_302g1</name>
</gene>
<organism evidence="2 3">
    <name type="scientific">Puccinia sorghi</name>
    <dbReference type="NCBI Taxonomy" id="27349"/>
    <lineage>
        <taxon>Eukaryota</taxon>
        <taxon>Fungi</taxon>
        <taxon>Dikarya</taxon>
        <taxon>Basidiomycota</taxon>
        <taxon>Pucciniomycotina</taxon>
        <taxon>Pucciniomycetes</taxon>
        <taxon>Pucciniales</taxon>
        <taxon>Pucciniaceae</taxon>
        <taxon>Puccinia</taxon>
    </lineage>
</organism>
<feature type="region of interest" description="Disordered" evidence="1">
    <location>
        <begin position="1"/>
        <end position="24"/>
    </location>
</feature>
<keyword evidence="3" id="KW-1185">Reference proteome</keyword>
<dbReference type="AlphaFoldDB" id="A0A0L6V018"/>
<dbReference type="EMBL" id="LAVV01007980">
    <property type="protein sequence ID" value="KNZ54138.1"/>
    <property type="molecule type" value="Genomic_DNA"/>
</dbReference>
<evidence type="ECO:0000313" key="2">
    <source>
        <dbReference type="EMBL" id="KNZ54138.1"/>
    </source>
</evidence>
<reference evidence="2 3" key="1">
    <citation type="submission" date="2015-08" db="EMBL/GenBank/DDBJ databases">
        <title>Next Generation Sequencing and Analysis of the Genome of Puccinia sorghi L Schw, the Causal Agent of Maize Common Rust.</title>
        <authorList>
            <person name="Rochi L."/>
            <person name="Burguener G."/>
            <person name="Darino M."/>
            <person name="Turjanski A."/>
            <person name="Kreff E."/>
            <person name="Dieguez M.J."/>
            <person name="Sacco F."/>
        </authorList>
    </citation>
    <scope>NUCLEOTIDE SEQUENCE [LARGE SCALE GENOMIC DNA]</scope>
    <source>
        <strain evidence="2 3">RO10H11247</strain>
    </source>
</reference>
<comment type="caution">
    <text evidence="2">The sequence shown here is derived from an EMBL/GenBank/DDBJ whole genome shotgun (WGS) entry which is preliminary data.</text>
</comment>
<evidence type="ECO:0000313" key="3">
    <source>
        <dbReference type="Proteomes" id="UP000037035"/>
    </source>
</evidence>
<evidence type="ECO:0000256" key="1">
    <source>
        <dbReference type="SAM" id="MobiDB-lite"/>
    </source>
</evidence>